<feature type="non-terminal residue" evidence="2">
    <location>
        <position position="145"/>
    </location>
</feature>
<dbReference type="EMBL" id="CAJNIZ010013888">
    <property type="protein sequence ID" value="CAE7355363.1"/>
    <property type="molecule type" value="Genomic_DNA"/>
</dbReference>
<dbReference type="OrthoDB" id="10604811at2759"/>
<sequence>VWLRENAPELLEVGRDDEAALAKIGEKFFQQYGEYFVVRFGRNRMKNFRSVLEEAPNFVSFIESQVSRNAAAKGMAWPSPESAHGVVEKNKHWLVSFAKQRQSKEQATASSGASEAPRKQKLKGPVNGAVSLDIKAFGREVDASL</sequence>
<organism evidence="2 3">
    <name type="scientific">Symbiodinium pilosum</name>
    <name type="common">Dinoflagellate</name>
    <dbReference type="NCBI Taxonomy" id="2952"/>
    <lineage>
        <taxon>Eukaryota</taxon>
        <taxon>Sar</taxon>
        <taxon>Alveolata</taxon>
        <taxon>Dinophyceae</taxon>
        <taxon>Suessiales</taxon>
        <taxon>Symbiodiniaceae</taxon>
        <taxon>Symbiodinium</taxon>
    </lineage>
</organism>
<dbReference type="AlphaFoldDB" id="A0A812P9H8"/>
<accession>A0A812P9H8</accession>
<evidence type="ECO:0000256" key="1">
    <source>
        <dbReference type="SAM" id="MobiDB-lite"/>
    </source>
</evidence>
<reference evidence="2" key="1">
    <citation type="submission" date="2021-02" db="EMBL/GenBank/DDBJ databases">
        <authorList>
            <person name="Dougan E. K."/>
            <person name="Rhodes N."/>
            <person name="Thang M."/>
            <person name="Chan C."/>
        </authorList>
    </citation>
    <scope>NUCLEOTIDE SEQUENCE</scope>
</reference>
<evidence type="ECO:0000313" key="3">
    <source>
        <dbReference type="Proteomes" id="UP000649617"/>
    </source>
</evidence>
<evidence type="ECO:0000313" key="2">
    <source>
        <dbReference type="EMBL" id="CAE7355363.1"/>
    </source>
</evidence>
<comment type="caution">
    <text evidence="2">The sequence shown here is derived from an EMBL/GenBank/DDBJ whole genome shotgun (WGS) entry which is preliminary data.</text>
</comment>
<name>A0A812P9H8_SYMPI</name>
<feature type="region of interest" description="Disordered" evidence="1">
    <location>
        <begin position="100"/>
        <end position="125"/>
    </location>
</feature>
<gene>
    <name evidence="2" type="ORF">SPIL2461_LOCUS8443</name>
</gene>
<keyword evidence="3" id="KW-1185">Reference proteome</keyword>
<dbReference type="Proteomes" id="UP000649617">
    <property type="component" value="Unassembled WGS sequence"/>
</dbReference>
<protein>
    <submittedName>
        <fullName evidence="2">Uncharacterized protein</fullName>
    </submittedName>
</protein>
<proteinExistence type="predicted"/>